<organism evidence="2 3">
    <name type="scientific">Aplosporella prunicola CBS 121167</name>
    <dbReference type="NCBI Taxonomy" id="1176127"/>
    <lineage>
        <taxon>Eukaryota</taxon>
        <taxon>Fungi</taxon>
        <taxon>Dikarya</taxon>
        <taxon>Ascomycota</taxon>
        <taxon>Pezizomycotina</taxon>
        <taxon>Dothideomycetes</taxon>
        <taxon>Dothideomycetes incertae sedis</taxon>
        <taxon>Botryosphaeriales</taxon>
        <taxon>Aplosporellaceae</taxon>
        <taxon>Aplosporella</taxon>
    </lineage>
</organism>
<dbReference type="AlphaFoldDB" id="A0A6A6BI26"/>
<name>A0A6A6BI26_9PEZI</name>
<dbReference type="GeneID" id="54297670"/>
<proteinExistence type="predicted"/>
<feature type="compositionally biased region" description="Polar residues" evidence="1">
    <location>
        <begin position="38"/>
        <end position="47"/>
    </location>
</feature>
<sequence length="94" mass="9270">MSSDAHTGGNLSDMAVKGTTVPGDAGKMNTIPSVARADQTSENSSHNPLGAADVHSAADNATALGLDHGATGGVVSGTGDQLPASVESKRMNPK</sequence>
<dbReference type="RefSeq" id="XP_033399511.1">
    <property type="nucleotide sequence ID" value="XM_033540174.1"/>
</dbReference>
<accession>A0A6A6BI26</accession>
<evidence type="ECO:0000256" key="1">
    <source>
        <dbReference type="SAM" id="MobiDB-lite"/>
    </source>
</evidence>
<feature type="region of interest" description="Disordered" evidence="1">
    <location>
        <begin position="1"/>
        <end position="94"/>
    </location>
</feature>
<protein>
    <submittedName>
        <fullName evidence="2">Uncharacterized protein</fullName>
    </submittedName>
</protein>
<evidence type="ECO:0000313" key="3">
    <source>
        <dbReference type="Proteomes" id="UP000799438"/>
    </source>
</evidence>
<evidence type="ECO:0000313" key="2">
    <source>
        <dbReference type="EMBL" id="KAF2143799.1"/>
    </source>
</evidence>
<dbReference type="OrthoDB" id="5416172at2759"/>
<keyword evidence="3" id="KW-1185">Reference proteome</keyword>
<dbReference type="EMBL" id="ML995481">
    <property type="protein sequence ID" value="KAF2143799.1"/>
    <property type="molecule type" value="Genomic_DNA"/>
</dbReference>
<reference evidence="2" key="1">
    <citation type="journal article" date="2020" name="Stud. Mycol.">
        <title>101 Dothideomycetes genomes: a test case for predicting lifestyles and emergence of pathogens.</title>
        <authorList>
            <person name="Haridas S."/>
            <person name="Albert R."/>
            <person name="Binder M."/>
            <person name="Bloem J."/>
            <person name="Labutti K."/>
            <person name="Salamov A."/>
            <person name="Andreopoulos B."/>
            <person name="Baker S."/>
            <person name="Barry K."/>
            <person name="Bills G."/>
            <person name="Bluhm B."/>
            <person name="Cannon C."/>
            <person name="Castanera R."/>
            <person name="Culley D."/>
            <person name="Daum C."/>
            <person name="Ezra D."/>
            <person name="Gonzalez J."/>
            <person name="Henrissat B."/>
            <person name="Kuo A."/>
            <person name="Liang C."/>
            <person name="Lipzen A."/>
            <person name="Lutzoni F."/>
            <person name="Magnuson J."/>
            <person name="Mondo S."/>
            <person name="Nolan M."/>
            <person name="Ohm R."/>
            <person name="Pangilinan J."/>
            <person name="Park H.-J."/>
            <person name="Ramirez L."/>
            <person name="Alfaro M."/>
            <person name="Sun H."/>
            <person name="Tritt A."/>
            <person name="Yoshinaga Y."/>
            <person name="Zwiers L.-H."/>
            <person name="Turgeon B."/>
            <person name="Goodwin S."/>
            <person name="Spatafora J."/>
            <person name="Crous P."/>
            <person name="Grigoriev I."/>
        </authorList>
    </citation>
    <scope>NUCLEOTIDE SEQUENCE</scope>
    <source>
        <strain evidence="2">CBS 121167</strain>
    </source>
</reference>
<dbReference type="Proteomes" id="UP000799438">
    <property type="component" value="Unassembled WGS sequence"/>
</dbReference>
<gene>
    <name evidence="2" type="ORF">K452DRAFT_285838</name>
</gene>